<reference evidence="1 2" key="1">
    <citation type="submission" date="2019-06" db="EMBL/GenBank/DDBJ databases">
        <title>Vibrio cholerae phylogeny based on whole-genome sequencing reveals genetic diversity and population strucutre.</title>
        <authorList>
            <person name="Zhiqiu Y."/>
            <person name="Bin L."/>
            <person name="Lingyan J."/>
        </authorList>
    </citation>
    <scope>NUCLEOTIDE SEQUENCE [LARGE SCALE GENOMIC DNA]</scope>
    <source>
        <strain evidence="1 2">N2814</strain>
    </source>
</reference>
<proteinExistence type="predicted"/>
<accession>A0ABD7SR71</accession>
<dbReference type="RefSeq" id="WP_050916557.1">
    <property type="nucleotide sequence ID" value="NZ_JAWWVO010000009.1"/>
</dbReference>
<comment type="caution">
    <text evidence="1">The sequence shown here is derived from an EMBL/GenBank/DDBJ whole genome shotgun (WGS) entry which is preliminary data.</text>
</comment>
<gene>
    <name evidence="1" type="ORF">FXF03_01290</name>
</gene>
<dbReference type="AlphaFoldDB" id="A0ABD7SR71"/>
<evidence type="ECO:0000313" key="1">
    <source>
        <dbReference type="EMBL" id="TXX67235.1"/>
    </source>
</evidence>
<dbReference type="EMBL" id="VSIJ01000005">
    <property type="protein sequence ID" value="TXX67235.1"/>
    <property type="molecule type" value="Genomic_DNA"/>
</dbReference>
<name>A0ABD7SR71_VIBCL</name>
<evidence type="ECO:0000313" key="2">
    <source>
        <dbReference type="Proteomes" id="UP000323819"/>
    </source>
</evidence>
<dbReference type="Proteomes" id="UP000323819">
    <property type="component" value="Unassembled WGS sequence"/>
</dbReference>
<organism evidence="1 2">
    <name type="scientific">Vibrio cholerae</name>
    <dbReference type="NCBI Taxonomy" id="666"/>
    <lineage>
        <taxon>Bacteria</taxon>
        <taxon>Pseudomonadati</taxon>
        <taxon>Pseudomonadota</taxon>
        <taxon>Gammaproteobacteria</taxon>
        <taxon>Vibrionales</taxon>
        <taxon>Vibrionaceae</taxon>
        <taxon>Vibrio</taxon>
    </lineage>
</organism>
<sequence>MELDYKPVMGTIKEADQDFTEKFGCGAPFQEWDAALEQSVREYNKQNGTSFDPVEARHQYIELREAYLDSPQGKQEMAELVAKAKQSAKH</sequence>
<protein>
    <submittedName>
        <fullName evidence="1">Uncharacterized protein</fullName>
    </submittedName>
</protein>